<feature type="compositionally biased region" description="Basic and acidic residues" evidence="1">
    <location>
        <begin position="135"/>
        <end position="145"/>
    </location>
</feature>
<sequence length="174" mass="20343">MLVSLLSVYQHLESGTDLENRAIAYANVIWSHAHQHLLEKLTEKDNDDSFTENLQLFALLRNAVRISGYYEILAEKIQNHENHLKDTHGFAHFHCPTALKFPLKLEELLGRENEQEPVDIGEENEEENEEEEEQEKGKNYHKESDSSDEEILQRGRRRGRARQLESVDTDEEDF</sequence>
<evidence type="ECO:0000313" key="2">
    <source>
        <dbReference type="EnsemblMetazoa" id="CJA25220.1"/>
    </source>
</evidence>
<dbReference type="AlphaFoldDB" id="A0A8R1E736"/>
<organism evidence="2 3">
    <name type="scientific">Caenorhabditis japonica</name>
    <dbReference type="NCBI Taxonomy" id="281687"/>
    <lineage>
        <taxon>Eukaryota</taxon>
        <taxon>Metazoa</taxon>
        <taxon>Ecdysozoa</taxon>
        <taxon>Nematoda</taxon>
        <taxon>Chromadorea</taxon>
        <taxon>Rhabditida</taxon>
        <taxon>Rhabditina</taxon>
        <taxon>Rhabditomorpha</taxon>
        <taxon>Rhabditoidea</taxon>
        <taxon>Rhabditidae</taxon>
        <taxon>Peloderinae</taxon>
        <taxon>Caenorhabditis</taxon>
    </lineage>
</organism>
<reference evidence="3" key="1">
    <citation type="submission" date="2010-08" db="EMBL/GenBank/DDBJ databases">
        <authorList>
            <consortium name="Caenorhabditis japonica Sequencing Consortium"/>
            <person name="Wilson R.K."/>
        </authorList>
    </citation>
    <scope>NUCLEOTIDE SEQUENCE [LARGE SCALE GENOMIC DNA]</scope>
    <source>
        <strain evidence="3">DF5081</strain>
    </source>
</reference>
<keyword evidence="3" id="KW-1185">Reference proteome</keyword>
<evidence type="ECO:0000313" key="3">
    <source>
        <dbReference type="Proteomes" id="UP000005237"/>
    </source>
</evidence>
<dbReference type="Proteomes" id="UP000005237">
    <property type="component" value="Unassembled WGS sequence"/>
</dbReference>
<feature type="region of interest" description="Disordered" evidence="1">
    <location>
        <begin position="111"/>
        <end position="174"/>
    </location>
</feature>
<proteinExistence type="predicted"/>
<dbReference type="Gene3D" id="1.20.190.60">
    <property type="match status" value="1"/>
</dbReference>
<evidence type="ECO:0000256" key="1">
    <source>
        <dbReference type="SAM" id="MobiDB-lite"/>
    </source>
</evidence>
<reference evidence="2" key="2">
    <citation type="submission" date="2022-06" db="UniProtKB">
        <authorList>
            <consortium name="EnsemblMetazoa"/>
        </authorList>
    </citation>
    <scope>IDENTIFICATION</scope>
    <source>
        <strain evidence="2">DF5081</strain>
    </source>
</reference>
<accession>A0A8R1E736</accession>
<feature type="compositionally biased region" description="Acidic residues" evidence="1">
    <location>
        <begin position="115"/>
        <end position="134"/>
    </location>
</feature>
<dbReference type="EnsemblMetazoa" id="CJA25220.1">
    <property type="protein sequence ID" value="CJA25220.1"/>
    <property type="gene ID" value="WBGene00180792"/>
</dbReference>
<name>A0A8R1E736_CAEJA</name>
<protein>
    <submittedName>
        <fullName evidence="2">Uncharacterized protein</fullName>
    </submittedName>
</protein>